<dbReference type="EMBL" id="CP058998">
    <property type="protein sequence ID" value="QLJ52191.1"/>
    <property type="molecule type" value="Genomic_DNA"/>
</dbReference>
<organism evidence="4 5">
    <name type="scientific">Fermentimicrarchaeum limneticum</name>
    <dbReference type="NCBI Taxonomy" id="2795018"/>
    <lineage>
        <taxon>Archaea</taxon>
        <taxon>Candidatus Micrarchaeota</taxon>
        <taxon>Candidatus Fermentimicrarchaeales</taxon>
        <taxon>Candidatus Fermentimicrarchaeaceae</taxon>
        <taxon>Candidatus Fermentimicrarchaeum</taxon>
    </lineage>
</organism>
<feature type="domain" description="Glycosyl transferase family 1" evidence="3">
    <location>
        <begin position="210"/>
        <end position="364"/>
    </location>
</feature>
<accession>A0A7D5XC12</accession>
<evidence type="ECO:0000259" key="3">
    <source>
        <dbReference type="Pfam" id="PF00534"/>
    </source>
</evidence>
<evidence type="ECO:0000313" key="4">
    <source>
        <dbReference type="EMBL" id="QLJ52191.1"/>
    </source>
</evidence>
<dbReference type="InterPro" id="IPR001296">
    <property type="entry name" value="Glyco_trans_1"/>
</dbReference>
<dbReference type="PANTHER" id="PTHR46401">
    <property type="entry name" value="GLYCOSYLTRANSFERASE WBBK-RELATED"/>
    <property type="match status" value="1"/>
</dbReference>
<dbReference type="Pfam" id="PF00534">
    <property type="entry name" value="Glycos_transf_1"/>
    <property type="match status" value="1"/>
</dbReference>
<dbReference type="CDD" id="cd03801">
    <property type="entry name" value="GT4_PimA-like"/>
    <property type="match status" value="1"/>
</dbReference>
<sequence length="395" mass="45855">MKVAFVVQRYGKEVTGGSESHCMKVAEKLSKHTDVEVITTCSLDYVTWSNYYKEGIEDINGVIVRRFAVEKQRDIKEFNIFSENLHAKPHPKSDEIKWMELQGPYSTKLIDFIKKRSDEYDFFIFFTYLYYTTFFSLPIVKHKAILVPTVHDEPPVYLGIFKDFFKMPSAILYNTQKEKNFVNSHFNNRNVLSDVVGVGVDLRSAEPDKFRNKYGITNVFLLYMGRIDRGKGCGELFDYFIRYKEETNSTITLVLIGRDSMEIPTHENIIHLGFIPEEDKYNAISASQLVVVPSRFESLSMALLEAWSCGIPALVNGTCEVLKTHCTKSNGGLWYKNYDEFKECLELLLSDKSLRTKLGKNGKEYVKKNYSWPTIERKYLRVLDRLQKKIISRNQ</sequence>
<dbReference type="PANTHER" id="PTHR46401:SF2">
    <property type="entry name" value="GLYCOSYLTRANSFERASE WBBK-RELATED"/>
    <property type="match status" value="1"/>
</dbReference>
<gene>
    <name evidence="4" type="ORF">Sv326_0016</name>
</gene>
<evidence type="ECO:0000256" key="2">
    <source>
        <dbReference type="SAM" id="Phobius"/>
    </source>
</evidence>
<name>A0A7D5XC12_FERL1</name>
<evidence type="ECO:0000313" key="5">
    <source>
        <dbReference type="Proteomes" id="UP000510821"/>
    </source>
</evidence>
<reference evidence="5" key="1">
    <citation type="submission" date="2020-07" db="EMBL/GenBank/DDBJ databases">
        <title>Metabolic diversity and evolutionary history of the archaeal phylum ###Micrarchaeota### uncovered from a freshwater lake metagenome.</title>
        <authorList>
            <person name="Kadnikov V.V."/>
            <person name="Savvichev A.S."/>
            <person name="Mardanov A.V."/>
            <person name="Beletsky A.V."/>
            <person name="Chupakov A.V."/>
            <person name="Kokryatskaya N.M."/>
            <person name="Pimenov N.V."/>
            <person name="Ravin N.V."/>
        </authorList>
    </citation>
    <scope>NUCLEOTIDE SEQUENCE [LARGE SCALE GENOMIC DNA]</scope>
</reference>
<keyword evidence="1 4" id="KW-0808">Transferase</keyword>
<evidence type="ECO:0000256" key="1">
    <source>
        <dbReference type="ARBA" id="ARBA00022679"/>
    </source>
</evidence>
<keyword evidence="2" id="KW-0472">Membrane</keyword>
<proteinExistence type="predicted"/>
<keyword evidence="2" id="KW-1133">Transmembrane helix</keyword>
<keyword evidence="2" id="KW-0812">Transmembrane</keyword>
<protein>
    <submittedName>
        <fullName evidence="4">Glycosyltransferase involved in cell wall bisynthesis</fullName>
    </submittedName>
</protein>
<dbReference type="SUPFAM" id="SSF53756">
    <property type="entry name" value="UDP-Glycosyltransferase/glycogen phosphorylase"/>
    <property type="match status" value="1"/>
</dbReference>
<dbReference type="Proteomes" id="UP000510821">
    <property type="component" value="Chromosome"/>
</dbReference>
<feature type="transmembrane region" description="Helical" evidence="2">
    <location>
        <begin position="122"/>
        <end position="140"/>
    </location>
</feature>
<dbReference type="KEGG" id="flt:Sv326_0016"/>
<dbReference type="GO" id="GO:0016757">
    <property type="term" value="F:glycosyltransferase activity"/>
    <property type="evidence" value="ECO:0007669"/>
    <property type="project" value="InterPro"/>
</dbReference>
<dbReference type="AlphaFoldDB" id="A0A7D5XC12"/>
<dbReference type="Gene3D" id="3.40.50.2000">
    <property type="entry name" value="Glycogen Phosphorylase B"/>
    <property type="match status" value="2"/>
</dbReference>